<dbReference type="Gene3D" id="3.30.1390.10">
    <property type="match status" value="1"/>
</dbReference>
<dbReference type="AlphaFoldDB" id="A0A7H0YER1"/>
<dbReference type="GO" id="GO:0003735">
    <property type="term" value="F:structural constituent of ribosome"/>
    <property type="evidence" value="ECO:0007669"/>
    <property type="project" value="InterPro"/>
</dbReference>
<evidence type="ECO:0000313" key="4">
    <source>
        <dbReference type="Proteomes" id="UP000516384"/>
    </source>
</evidence>
<dbReference type="InterPro" id="IPR013823">
    <property type="entry name" value="Ribosomal_bL12_C"/>
</dbReference>
<keyword evidence="1" id="KW-0472">Membrane</keyword>
<dbReference type="SUPFAM" id="SSF54736">
    <property type="entry name" value="ClpS-like"/>
    <property type="match status" value="1"/>
</dbReference>
<sequence>MSAIEYIAIIALLLSVILLIKVYSLQSRLNDLKSDVERLENRSGISGIQGTSLSGTFTATPIHSLDTGDSKEINEKLLLLIREGKKIQAIKELRTAKDLSLKDAKDYVDQLEKL</sequence>
<proteinExistence type="predicted"/>
<organism evidence="3 4">
    <name type="scientific">Paenibacillus peoriae</name>
    <dbReference type="NCBI Taxonomy" id="59893"/>
    <lineage>
        <taxon>Bacteria</taxon>
        <taxon>Bacillati</taxon>
        <taxon>Bacillota</taxon>
        <taxon>Bacilli</taxon>
        <taxon>Bacillales</taxon>
        <taxon>Paenibacillaceae</taxon>
        <taxon>Paenibacillus</taxon>
    </lineage>
</organism>
<accession>A0A7H0YER1</accession>
<keyword evidence="1" id="KW-0812">Transmembrane</keyword>
<feature type="transmembrane region" description="Helical" evidence="1">
    <location>
        <begin position="6"/>
        <end position="24"/>
    </location>
</feature>
<keyword evidence="1" id="KW-1133">Transmembrane helix</keyword>
<dbReference type="Proteomes" id="UP000516384">
    <property type="component" value="Chromosome"/>
</dbReference>
<feature type="domain" description="Large ribosomal subunit protein bL12 C-terminal" evidence="2">
    <location>
        <begin position="83"/>
        <end position="113"/>
    </location>
</feature>
<protein>
    <submittedName>
        <fullName evidence="3">Ribosomal protein L7/L12</fullName>
    </submittedName>
</protein>
<dbReference type="GO" id="GO:0006412">
    <property type="term" value="P:translation"/>
    <property type="evidence" value="ECO:0007669"/>
    <property type="project" value="InterPro"/>
</dbReference>
<evidence type="ECO:0000313" key="3">
    <source>
        <dbReference type="EMBL" id="QNR69569.1"/>
    </source>
</evidence>
<keyword evidence="3" id="KW-0689">Ribosomal protein</keyword>
<reference evidence="3 4" key="1">
    <citation type="submission" date="2020-09" db="EMBL/GenBank/DDBJ databases">
        <title>Characterization of Paenibacillus peoriae strain ZF390 with broad-spectrum antimicrobial activity as a potential biocontrol agent.</title>
        <authorList>
            <person name="Li L."/>
            <person name="Zhao Y."/>
            <person name="Li B."/>
            <person name="Xie X."/>
        </authorList>
    </citation>
    <scope>NUCLEOTIDE SEQUENCE [LARGE SCALE GENOMIC DNA]</scope>
    <source>
        <strain evidence="3 4">ZF390</strain>
    </source>
</reference>
<dbReference type="InterPro" id="IPR014719">
    <property type="entry name" value="Ribosomal_bL12_C/ClpS-like"/>
</dbReference>
<dbReference type="GO" id="GO:0005840">
    <property type="term" value="C:ribosome"/>
    <property type="evidence" value="ECO:0007669"/>
    <property type="project" value="UniProtKB-KW"/>
</dbReference>
<name>A0A7H0YER1_9BACL</name>
<dbReference type="RefSeq" id="WP_190299232.1">
    <property type="nucleotide sequence ID" value="NZ_CP061172.1"/>
</dbReference>
<dbReference type="EMBL" id="CP061172">
    <property type="protein sequence ID" value="QNR69569.1"/>
    <property type="molecule type" value="Genomic_DNA"/>
</dbReference>
<evidence type="ECO:0000256" key="1">
    <source>
        <dbReference type="SAM" id="Phobius"/>
    </source>
</evidence>
<gene>
    <name evidence="3" type="ORF">IAQ67_11445</name>
</gene>
<keyword evidence="3" id="KW-0687">Ribonucleoprotein</keyword>
<dbReference type="Pfam" id="PF00542">
    <property type="entry name" value="Ribosomal_L12"/>
    <property type="match status" value="1"/>
</dbReference>
<evidence type="ECO:0000259" key="2">
    <source>
        <dbReference type="Pfam" id="PF00542"/>
    </source>
</evidence>